<gene>
    <name evidence="4 5" type="primary">LOC109482052</name>
</gene>
<dbReference type="Proteomes" id="UP000515135">
    <property type="component" value="Unplaced"/>
</dbReference>
<dbReference type="RefSeq" id="XP_019640264.1">
    <property type="nucleotide sequence ID" value="XM_019784705.1"/>
</dbReference>
<evidence type="ECO:0000256" key="1">
    <source>
        <dbReference type="SAM" id="Phobius"/>
    </source>
</evidence>
<evidence type="ECO:0000313" key="4">
    <source>
        <dbReference type="RefSeq" id="XP_019640263.1"/>
    </source>
</evidence>
<keyword evidence="1" id="KW-0472">Membrane</keyword>
<keyword evidence="1" id="KW-1133">Transmembrane helix</keyword>
<sequence>MPLFMYMSLCVCVFLIAGGFCEVSAVRYAVPPSNQTVLLHDNVTVDCCLLGMEGHTFVWQAFYNGISSQLIFERGPNNTTAVKNPSKFSVRCSSGLAGSLCCNLTIHNVMAQDLGQPITCYGYRFDPSEPGQERSPSVYLTNGDVTSGPGLSAKMIGLVVAAAVCAVAIVAVAVYKLRKGCSAADTQPVVLEVMDDLDTEETDML</sequence>
<dbReference type="InterPro" id="IPR036179">
    <property type="entry name" value="Ig-like_dom_sf"/>
</dbReference>
<evidence type="ECO:0000313" key="5">
    <source>
        <dbReference type="RefSeq" id="XP_019640264.1"/>
    </source>
</evidence>
<reference evidence="4 5" key="1">
    <citation type="submission" date="2025-04" db="UniProtKB">
        <authorList>
            <consortium name="RefSeq"/>
        </authorList>
    </citation>
    <scope>IDENTIFICATION</scope>
    <source>
        <tissue evidence="4 5">Gonad</tissue>
    </source>
</reference>
<dbReference type="OrthoDB" id="10022026at2759"/>
<dbReference type="SUPFAM" id="SSF48726">
    <property type="entry name" value="Immunoglobulin"/>
    <property type="match status" value="1"/>
</dbReference>
<keyword evidence="1" id="KW-0812">Transmembrane</keyword>
<feature type="transmembrane region" description="Helical" evidence="1">
    <location>
        <begin position="155"/>
        <end position="175"/>
    </location>
</feature>
<feature type="chain" id="PRO_5044647689" evidence="2">
    <location>
        <begin position="26"/>
        <end position="205"/>
    </location>
</feature>
<proteinExistence type="predicted"/>
<organism evidence="3 4">
    <name type="scientific">Branchiostoma belcheri</name>
    <name type="common">Amphioxus</name>
    <dbReference type="NCBI Taxonomy" id="7741"/>
    <lineage>
        <taxon>Eukaryota</taxon>
        <taxon>Metazoa</taxon>
        <taxon>Chordata</taxon>
        <taxon>Cephalochordata</taxon>
        <taxon>Leptocardii</taxon>
        <taxon>Amphioxiformes</taxon>
        <taxon>Branchiostomatidae</taxon>
        <taxon>Branchiostoma</taxon>
    </lineage>
</organism>
<evidence type="ECO:0000256" key="2">
    <source>
        <dbReference type="SAM" id="SignalP"/>
    </source>
</evidence>
<keyword evidence="3" id="KW-1185">Reference proteome</keyword>
<name>A0A6P4ZTS2_BRABE</name>
<dbReference type="GeneID" id="109482052"/>
<protein>
    <submittedName>
        <fullName evidence="4 5">Uncharacterized protein LOC109482052</fullName>
    </submittedName>
</protein>
<dbReference type="RefSeq" id="XP_019640263.1">
    <property type="nucleotide sequence ID" value="XM_019784704.1"/>
</dbReference>
<accession>A0A6P4ZTS2</accession>
<keyword evidence="2" id="KW-0732">Signal</keyword>
<dbReference type="KEGG" id="bbel:109482052"/>
<dbReference type="AlphaFoldDB" id="A0A6P4ZTS2"/>
<evidence type="ECO:0000313" key="3">
    <source>
        <dbReference type="Proteomes" id="UP000515135"/>
    </source>
</evidence>
<feature type="signal peptide" evidence="2">
    <location>
        <begin position="1"/>
        <end position="25"/>
    </location>
</feature>